<keyword evidence="4 7" id="KW-0812">Transmembrane</keyword>
<dbReference type="Proteomes" id="UP001501196">
    <property type="component" value="Unassembled WGS sequence"/>
</dbReference>
<reference evidence="10" key="1">
    <citation type="journal article" date="2019" name="Int. J. Syst. Evol. Microbiol.">
        <title>The Global Catalogue of Microorganisms (GCM) 10K type strain sequencing project: providing services to taxonomists for standard genome sequencing and annotation.</title>
        <authorList>
            <consortium name="The Broad Institute Genomics Platform"/>
            <consortium name="The Broad Institute Genome Sequencing Center for Infectious Disease"/>
            <person name="Wu L."/>
            <person name="Ma J."/>
        </authorList>
    </citation>
    <scope>NUCLEOTIDE SEQUENCE [LARGE SCALE GENOMIC DNA]</scope>
    <source>
        <strain evidence="10">JCM 15672</strain>
    </source>
</reference>
<keyword evidence="3" id="KW-1003">Cell membrane</keyword>
<dbReference type="RefSeq" id="WP_344376618.1">
    <property type="nucleotide sequence ID" value="NZ_BAAAPW010000005.1"/>
</dbReference>
<comment type="similarity">
    <text evidence="7">Belongs to the binding-protein-dependent transport system permease family.</text>
</comment>
<feature type="transmembrane region" description="Helical" evidence="7">
    <location>
        <begin position="58"/>
        <end position="81"/>
    </location>
</feature>
<feature type="transmembrane region" description="Helical" evidence="7">
    <location>
        <begin position="93"/>
        <end position="114"/>
    </location>
</feature>
<organism evidence="9 10">
    <name type="scientific">Agromyces tropicus</name>
    <dbReference type="NCBI Taxonomy" id="555371"/>
    <lineage>
        <taxon>Bacteria</taxon>
        <taxon>Bacillati</taxon>
        <taxon>Actinomycetota</taxon>
        <taxon>Actinomycetes</taxon>
        <taxon>Micrococcales</taxon>
        <taxon>Microbacteriaceae</taxon>
        <taxon>Agromyces</taxon>
    </lineage>
</organism>
<dbReference type="PANTHER" id="PTHR30193:SF37">
    <property type="entry name" value="INNER MEMBRANE ABC TRANSPORTER PERMEASE PROTEIN YCJO"/>
    <property type="match status" value="1"/>
</dbReference>
<keyword evidence="10" id="KW-1185">Reference proteome</keyword>
<dbReference type="Gene3D" id="1.10.3720.10">
    <property type="entry name" value="MetI-like"/>
    <property type="match status" value="1"/>
</dbReference>
<comment type="subcellular location">
    <subcellularLocation>
        <location evidence="1 7">Cell membrane</location>
        <topology evidence="1 7">Multi-pass membrane protein</topology>
    </subcellularLocation>
</comment>
<evidence type="ECO:0000256" key="1">
    <source>
        <dbReference type="ARBA" id="ARBA00004651"/>
    </source>
</evidence>
<keyword evidence="6 7" id="KW-0472">Membrane</keyword>
<dbReference type="EMBL" id="BAAAPW010000005">
    <property type="protein sequence ID" value="GAA2042885.1"/>
    <property type="molecule type" value="Genomic_DNA"/>
</dbReference>
<gene>
    <name evidence="9" type="ORF">GCM10009819_31740</name>
</gene>
<keyword evidence="5 7" id="KW-1133">Transmembrane helix</keyword>
<dbReference type="CDD" id="cd06261">
    <property type="entry name" value="TM_PBP2"/>
    <property type="match status" value="1"/>
</dbReference>
<feature type="transmembrane region" description="Helical" evidence="7">
    <location>
        <begin position="255"/>
        <end position="277"/>
    </location>
</feature>
<evidence type="ECO:0000256" key="7">
    <source>
        <dbReference type="RuleBase" id="RU363032"/>
    </source>
</evidence>
<proteinExistence type="inferred from homology"/>
<evidence type="ECO:0000256" key="2">
    <source>
        <dbReference type="ARBA" id="ARBA00022448"/>
    </source>
</evidence>
<keyword evidence="2 7" id="KW-0813">Transport</keyword>
<dbReference type="Pfam" id="PF00528">
    <property type="entry name" value="BPD_transp_1"/>
    <property type="match status" value="1"/>
</dbReference>
<evidence type="ECO:0000256" key="5">
    <source>
        <dbReference type="ARBA" id="ARBA00022989"/>
    </source>
</evidence>
<dbReference type="InterPro" id="IPR000515">
    <property type="entry name" value="MetI-like"/>
</dbReference>
<evidence type="ECO:0000256" key="6">
    <source>
        <dbReference type="ARBA" id="ARBA00023136"/>
    </source>
</evidence>
<accession>A0ABP5GA56</accession>
<comment type="caution">
    <text evidence="9">The sequence shown here is derived from an EMBL/GenBank/DDBJ whole genome shotgun (WGS) entry which is preliminary data.</text>
</comment>
<dbReference type="InterPro" id="IPR035906">
    <property type="entry name" value="MetI-like_sf"/>
</dbReference>
<evidence type="ECO:0000256" key="4">
    <source>
        <dbReference type="ARBA" id="ARBA00022692"/>
    </source>
</evidence>
<dbReference type="PANTHER" id="PTHR30193">
    <property type="entry name" value="ABC TRANSPORTER PERMEASE PROTEIN"/>
    <property type="match status" value="1"/>
</dbReference>
<feature type="domain" description="ABC transmembrane type-1" evidence="8">
    <location>
        <begin position="59"/>
        <end position="273"/>
    </location>
</feature>
<protein>
    <submittedName>
        <fullName evidence="9">ABC transporter permease subunit</fullName>
    </submittedName>
</protein>
<evidence type="ECO:0000313" key="10">
    <source>
        <dbReference type="Proteomes" id="UP001501196"/>
    </source>
</evidence>
<sequence length="281" mass="30477">MAYLYVLPALSASLLFVAFPLLQTVWYSLHRWSGIGTPVWVGLQNYVTQLSSPRVQSALYHSLILIVFFALIPVCLGLITASMLSSSRLRGLGFFRTVLFLPQVIALTVTGMAWRWMYNLDGPINETLRAIGLDSLARPWLGDFDWALYAVGLVGTWLTAGFCMILFLAGISRIDPGLYDAAKIDGSGPIREFFAVTLPGVKPELGVALTITVIGGLKSFDVVYMTTRGGPGTSTTVPALEIYRLAFVDGQVGSAAAIAIVLVLLIVIVGLGMARLFRTRQ</sequence>
<dbReference type="InterPro" id="IPR051393">
    <property type="entry name" value="ABC_transporter_permease"/>
</dbReference>
<dbReference type="PROSITE" id="PS50928">
    <property type="entry name" value="ABC_TM1"/>
    <property type="match status" value="1"/>
</dbReference>
<evidence type="ECO:0000259" key="8">
    <source>
        <dbReference type="PROSITE" id="PS50928"/>
    </source>
</evidence>
<feature type="transmembrane region" description="Helical" evidence="7">
    <location>
        <begin position="193"/>
        <end position="217"/>
    </location>
</feature>
<evidence type="ECO:0000313" key="9">
    <source>
        <dbReference type="EMBL" id="GAA2042885.1"/>
    </source>
</evidence>
<evidence type="ECO:0000256" key="3">
    <source>
        <dbReference type="ARBA" id="ARBA00022475"/>
    </source>
</evidence>
<name>A0ABP5GA56_9MICO</name>
<feature type="transmembrane region" description="Helical" evidence="7">
    <location>
        <begin position="146"/>
        <end position="172"/>
    </location>
</feature>
<dbReference type="SUPFAM" id="SSF161098">
    <property type="entry name" value="MetI-like"/>
    <property type="match status" value="1"/>
</dbReference>